<gene>
    <name evidence="2" type="ORF">H310_06098</name>
</gene>
<name>A0A024U8U0_9STRA</name>
<feature type="region of interest" description="Disordered" evidence="1">
    <location>
        <begin position="86"/>
        <end position="112"/>
    </location>
</feature>
<sequence>MNGVDVKIARLVGRERGLSVVGATVVLVKVVLAARDVVLVGVQAVHEGFVVVGAGVLGRSSSSCRGNRRCFLARFVTATAERVGNGTDRTVGNRATGTKGHTGGNSAQQAGHHAAALLLHGSRSRGRLHGCRSRRGFRSGLSSWGRRRAARRRRRTGAGHCRVRGSC</sequence>
<dbReference type="RefSeq" id="XP_008869240.1">
    <property type="nucleotide sequence ID" value="XM_008871018.1"/>
</dbReference>
<accession>A0A024U8U0</accession>
<protein>
    <submittedName>
        <fullName evidence="2">Uncharacterized protein</fullName>
    </submittedName>
</protein>
<evidence type="ECO:0000256" key="1">
    <source>
        <dbReference type="SAM" id="MobiDB-lite"/>
    </source>
</evidence>
<dbReference type="EMBL" id="KI913961">
    <property type="protein sequence ID" value="ETW02635.1"/>
    <property type="molecule type" value="Genomic_DNA"/>
</dbReference>
<dbReference type="VEuPathDB" id="FungiDB:H310_06098"/>
<feature type="compositionally biased region" description="Polar residues" evidence="1">
    <location>
        <begin position="87"/>
        <end position="96"/>
    </location>
</feature>
<dbReference type="AlphaFoldDB" id="A0A024U8U0"/>
<evidence type="ECO:0000313" key="2">
    <source>
        <dbReference type="EMBL" id="ETW02635.1"/>
    </source>
</evidence>
<dbReference type="GeneID" id="20083148"/>
<organism evidence="2">
    <name type="scientific">Aphanomyces invadans</name>
    <dbReference type="NCBI Taxonomy" id="157072"/>
    <lineage>
        <taxon>Eukaryota</taxon>
        <taxon>Sar</taxon>
        <taxon>Stramenopiles</taxon>
        <taxon>Oomycota</taxon>
        <taxon>Saprolegniomycetes</taxon>
        <taxon>Saprolegniales</taxon>
        <taxon>Verrucalvaceae</taxon>
        <taxon>Aphanomyces</taxon>
    </lineage>
</organism>
<feature type="compositionally biased region" description="Basic residues" evidence="1">
    <location>
        <begin position="145"/>
        <end position="167"/>
    </location>
</feature>
<proteinExistence type="predicted"/>
<reference evidence="2" key="1">
    <citation type="submission" date="2013-12" db="EMBL/GenBank/DDBJ databases">
        <title>The Genome Sequence of Aphanomyces invadans NJM9701.</title>
        <authorList>
            <consortium name="The Broad Institute Genomics Platform"/>
            <person name="Russ C."/>
            <person name="Tyler B."/>
            <person name="van West P."/>
            <person name="Dieguez-Uribeondo J."/>
            <person name="Young S.K."/>
            <person name="Zeng Q."/>
            <person name="Gargeya S."/>
            <person name="Fitzgerald M."/>
            <person name="Abouelleil A."/>
            <person name="Alvarado L."/>
            <person name="Chapman S.B."/>
            <person name="Gainer-Dewar J."/>
            <person name="Goldberg J."/>
            <person name="Griggs A."/>
            <person name="Gujja S."/>
            <person name="Hansen M."/>
            <person name="Howarth C."/>
            <person name="Imamovic A."/>
            <person name="Ireland A."/>
            <person name="Larimer J."/>
            <person name="McCowan C."/>
            <person name="Murphy C."/>
            <person name="Pearson M."/>
            <person name="Poon T.W."/>
            <person name="Priest M."/>
            <person name="Roberts A."/>
            <person name="Saif S."/>
            <person name="Shea T."/>
            <person name="Sykes S."/>
            <person name="Wortman J."/>
            <person name="Nusbaum C."/>
            <person name="Birren B."/>
        </authorList>
    </citation>
    <scope>NUCLEOTIDE SEQUENCE [LARGE SCALE GENOMIC DNA]</scope>
    <source>
        <strain evidence="2">NJM9701</strain>
    </source>
</reference>
<feature type="region of interest" description="Disordered" evidence="1">
    <location>
        <begin position="142"/>
        <end position="167"/>
    </location>
</feature>